<dbReference type="AlphaFoldDB" id="A0A1J7G629"/>
<dbReference type="STRING" id="3871.A0A1J7G629"/>
<gene>
    <name evidence="1" type="ORF">TanjilG_06815</name>
</gene>
<evidence type="ECO:0000313" key="2">
    <source>
        <dbReference type="Proteomes" id="UP000188354"/>
    </source>
</evidence>
<keyword evidence="2" id="KW-1185">Reference proteome</keyword>
<sequence length="109" mass="12892">MALSRRSYSYSKMDKEDPEDVIRRRAQFLIYKVLEQANSPRKQSCLRIRISKLKVKIGNKLRRFKKKIMSTVSAVRVCFHGHATTQLKTWKRLFGKGRQTLRNIPPMIK</sequence>
<evidence type="ECO:0000313" key="1">
    <source>
        <dbReference type="EMBL" id="OIV95839.1"/>
    </source>
</evidence>
<accession>A0A1J7G629</accession>
<dbReference type="OMA" id="YSKMEID"/>
<organism evidence="1 2">
    <name type="scientific">Lupinus angustifolius</name>
    <name type="common">Narrow-leaved blue lupine</name>
    <dbReference type="NCBI Taxonomy" id="3871"/>
    <lineage>
        <taxon>Eukaryota</taxon>
        <taxon>Viridiplantae</taxon>
        <taxon>Streptophyta</taxon>
        <taxon>Embryophyta</taxon>
        <taxon>Tracheophyta</taxon>
        <taxon>Spermatophyta</taxon>
        <taxon>Magnoliopsida</taxon>
        <taxon>eudicotyledons</taxon>
        <taxon>Gunneridae</taxon>
        <taxon>Pentapetalae</taxon>
        <taxon>rosids</taxon>
        <taxon>fabids</taxon>
        <taxon>Fabales</taxon>
        <taxon>Fabaceae</taxon>
        <taxon>Papilionoideae</taxon>
        <taxon>50 kb inversion clade</taxon>
        <taxon>genistoids sensu lato</taxon>
        <taxon>core genistoids</taxon>
        <taxon>Genisteae</taxon>
        <taxon>Lupinus</taxon>
    </lineage>
</organism>
<proteinExistence type="predicted"/>
<dbReference type="PANTHER" id="PTHR35687">
    <property type="entry name" value="OS07G0516700 PROTEIN"/>
    <property type="match status" value="1"/>
</dbReference>
<reference evidence="1 2" key="1">
    <citation type="journal article" date="2017" name="Plant Biotechnol. J.">
        <title>A comprehensive draft genome sequence for lupin (Lupinus angustifolius), an emerging health food: insights into plant-microbe interactions and legume evolution.</title>
        <authorList>
            <person name="Hane J.K."/>
            <person name="Ming Y."/>
            <person name="Kamphuis L.G."/>
            <person name="Nelson M.N."/>
            <person name="Garg G."/>
            <person name="Atkins C.A."/>
            <person name="Bayer P.E."/>
            <person name="Bravo A."/>
            <person name="Bringans S."/>
            <person name="Cannon S."/>
            <person name="Edwards D."/>
            <person name="Foley R."/>
            <person name="Gao L.L."/>
            <person name="Harrison M.J."/>
            <person name="Huang W."/>
            <person name="Hurgobin B."/>
            <person name="Li S."/>
            <person name="Liu C.W."/>
            <person name="McGrath A."/>
            <person name="Morahan G."/>
            <person name="Murray J."/>
            <person name="Weller J."/>
            <person name="Jian J."/>
            <person name="Singh K.B."/>
        </authorList>
    </citation>
    <scope>NUCLEOTIDE SEQUENCE [LARGE SCALE GENOMIC DNA]</scope>
    <source>
        <strain evidence="2">cv. Tanjil</strain>
        <tissue evidence="1">Whole plant</tissue>
    </source>
</reference>
<name>A0A1J7G629_LUPAN</name>
<dbReference type="KEGG" id="lang:109329513"/>
<dbReference type="Proteomes" id="UP000188354">
    <property type="component" value="Chromosome LG16"/>
</dbReference>
<dbReference type="PANTHER" id="PTHR35687:SF1">
    <property type="entry name" value="OS07G0516700 PROTEIN"/>
    <property type="match status" value="1"/>
</dbReference>
<dbReference type="Gramene" id="OIV95839">
    <property type="protein sequence ID" value="OIV95839"/>
    <property type="gene ID" value="TanjilG_06815"/>
</dbReference>
<protein>
    <submittedName>
        <fullName evidence="1">Uncharacterized protein</fullName>
    </submittedName>
</protein>
<dbReference type="OrthoDB" id="1909082at2759"/>
<dbReference type="EMBL" id="CM007376">
    <property type="protein sequence ID" value="OIV95839.1"/>
    <property type="molecule type" value="Genomic_DNA"/>
</dbReference>